<dbReference type="EMBL" id="MTYJ01000091">
    <property type="protein sequence ID" value="OQV15265.1"/>
    <property type="molecule type" value="Genomic_DNA"/>
</dbReference>
<comment type="caution">
    <text evidence="2">The sequence shown here is derived from an EMBL/GenBank/DDBJ whole genome shotgun (WGS) entry which is preliminary data.</text>
</comment>
<name>A0A1W0WJ80_HYPEX</name>
<protein>
    <submittedName>
        <fullName evidence="2">Uncharacterized protein</fullName>
    </submittedName>
</protein>
<dbReference type="Proteomes" id="UP000192578">
    <property type="component" value="Unassembled WGS sequence"/>
</dbReference>
<keyword evidence="3" id="KW-1185">Reference proteome</keyword>
<sequence>MSAPDADEISSHSPHIINFCSNFCPVSVSMNVRVSCLSPSAKLRPSGAQHSETASPSCYRKASDDEIGKLERSLVRRLWGVSCCCPFCPTSRTAAESRGNLATDKDEG</sequence>
<dbReference type="AlphaFoldDB" id="A0A1W0WJ80"/>
<evidence type="ECO:0000256" key="1">
    <source>
        <dbReference type="SAM" id="MobiDB-lite"/>
    </source>
</evidence>
<organism evidence="2 3">
    <name type="scientific">Hypsibius exemplaris</name>
    <name type="common">Freshwater tardigrade</name>
    <dbReference type="NCBI Taxonomy" id="2072580"/>
    <lineage>
        <taxon>Eukaryota</taxon>
        <taxon>Metazoa</taxon>
        <taxon>Ecdysozoa</taxon>
        <taxon>Tardigrada</taxon>
        <taxon>Eutardigrada</taxon>
        <taxon>Parachela</taxon>
        <taxon>Hypsibioidea</taxon>
        <taxon>Hypsibiidae</taxon>
        <taxon>Hypsibius</taxon>
    </lineage>
</organism>
<feature type="region of interest" description="Disordered" evidence="1">
    <location>
        <begin position="40"/>
        <end position="59"/>
    </location>
</feature>
<evidence type="ECO:0000313" key="3">
    <source>
        <dbReference type="Proteomes" id="UP000192578"/>
    </source>
</evidence>
<reference evidence="3" key="1">
    <citation type="submission" date="2017-01" db="EMBL/GenBank/DDBJ databases">
        <title>Comparative genomics of anhydrobiosis in the tardigrade Hypsibius dujardini.</title>
        <authorList>
            <person name="Yoshida Y."/>
            <person name="Koutsovoulos G."/>
            <person name="Laetsch D."/>
            <person name="Stevens L."/>
            <person name="Kumar S."/>
            <person name="Horikawa D."/>
            <person name="Ishino K."/>
            <person name="Komine S."/>
            <person name="Tomita M."/>
            <person name="Blaxter M."/>
            <person name="Arakawa K."/>
        </authorList>
    </citation>
    <scope>NUCLEOTIDE SEQUENCE [LARGE SCALE GENOMIC DNA]</scope>
    <source>
        <strain evidence="3">Z151</strain>
    </source>
</reference>
<gene>
    <name evidence="2" type="ORF">BV898_10499</name>
</gene>
<evidence type="ECO:0000313" key="2">
    <source>
        <dbReference type="EMBL" id="OQV15265.1"/>
    </source>
</evidence>
<proteinExistence type="predicted"/>
<accession>A0A1W0WJ80</accession>